<evidence type="ECO:0000313" key="4">
    <source>
        <dbReference type="Proteomes" id="UP000000600"/>
    </source>
</evidence>
<dbReference type="RefSeq" id="XP_001460961.1">
    <property type="nucleotide sequence ID" value="XM_001460924.1"/>
</dbReference>
<gene>
    <name evidence="3" type="ORF">GSPATT00025908001</name>
</gene>
<feature type="domain" description="G" evidence="2">
    <location>
        <begin position="400"/>
        <end position="522"/>
    </location>
</feature>
<dbReference type="Gene3D" id="3.40.50.300">
    <property type="entry name" value="P-loop containing nucleotide triphosphate hydrolases"/>
    <property type="match status" value="1"/>
</dbReference>
<protein>
    <recommendedName>
        <fullName evidence="2">G domain-containing protein</fullName>
    </recommendedName>
</protein>
<dbReference type="InterPro" id="IPR027417">
    <property type="entry name" value="P-loop_NTPase"/>
</dbReference>
<sequence>MGVCCINPQKSQEDQSVMILFFLSEENQQIVQQQFKDVLNFSFEKLMIFSDFRYYQSRLFISNGKLLPSPDDFKLYLGNCCLEGNLRQIVVLVDLKTCKNDFNQFSYVKRLQQNDQFKDITSLFFLNSLEENITQKDNGILNQLGLNFQKIQSFQLKETLKKTLDSQNYVSKQIQYNLPTIKQCETCQEMVKDLINEKKKFYQTPSCGNIDLYFKLLIDLRNQVVYSCPKCNNRDDKKHRNALYFKFNIEIIKLIQNFTQNIFQQIEIYCKRFQFMIKCCSICKTIFYQNSQKYPKKIEFFNNLQNNCNSCKFQENKQEIQLRYKSQLEFFSMNTIIKKLQTNLSYLQYSEIQKEQSIIIQMDKHDLEKLDASKIQPQNSNLNLSSPSPSKIIEKQNKNIMLIGMGGVGKTYIYNKLSENNDCQQKYNEFTQKSVHKNKELQNSNNSSFNVIDTPPFELVDENQMPNSQKIDWFGNCFTKNKVSKIFIVTNYGRIEIMKKKIMDCYKFLKKFQKILIIIILNLQTEIELKQSSQEMVELEQYFELECIYFNQVDNAGTFREKIANTIYSSTDEYLDLDDTKFDKKKNQLMQSQFEEKFTLIKNQQQILKIQENIQMLMQQNKEKEVQKRKITQKKKELEIEKQQLLNYLQHIFQKIENLVNDENELQTQDQRIDQEQNELEMDVLRLEKRRFELKCKKD</sequence>
<organism evidence="3 4">
    <name type="scientific">Paramecium tetraurelia</name>
    <dbReference type="NCBI Taxonomy" id="5888"/>
    <lineage>
        <taxon>Eukaryota</taxon>
        <taxon>Sar</taxon>
        <taxon>Alveolata</taxon>
        <taxon>Ciliophora</taxon>
        <taxon>Intramacronucleata</taxon>
        <taxon>Oligohymenophorea</taxon>
        <taxon>Peniculida</taxon>
        <taxon>Parameciidae</taxon>
        <taxon>Paramecium</taxon>
    </lineage>
</organism>
<dbReference type="AlphaFoldDB" id="A0EE47"/>
<dbReference type="InterPro" id="IPR006073">
    <property type="entry name" value="GTP-bd"/>
</dbReference>
<dbReference type="OMA" id="GVCCINP"/>
<keyword evidence="1" id="KW-0175">Coiled coil</keyword>
<proteinExistence type="predicted"/>
<feature type="coiled-coil region" evidence="1">
    <location>
        <begin position="607"/>
        <end position="679"/>
    </location>
</feature>
<dbReference type="Pfam" id="PF01926">
    <property type="entry name" value="MMR_HSR1"/>
    <property type="match status" value="1"/>
</dbReference>
<name>A0EE47_PARTE</name>
<dbReference type="SUPFAM" id="SSF52540">
    <property type="entry name" value="P-loop containing nucleoside triphosphate hydrolases"/>
    <property type="match status" value="1"/>
</dbReference>
<evidence type="ECO:0000313" key="3">
    <source>
        <dbReference type="EMBL" id="CAK93564.1"/>
    </source>
</evidence>
<dbReference type="Proteomes" id="UP000000600">
    <property type="component" value="Unassembled WGS sequence"/>
</dbReference>
<evidence type="ECO:0000259" key="2">
    <source>
        <dbReference type="Pfam" id="PF01926"/>
    </source>
</evidence>
<dbReference type="GO" id="GO:0005525">
    <property type="term" value="F:GTP binding"/>
    <property type="evidence" value="ECO:0007669"/>
    <property type="project" value="InterPro"/>
</dbReference>
<keyword evidence="4" id="KW-1185">Reference proteome</keyword>
<dbReference type="EMBL" id="CT868673">
    <property type="protein sequence ID" value="CAK93564.1"/>
    <property type="molecule type" value="Genomic_DNA"/>
</dbReference>
<dbReference type="OrthoDB" id="312384at2759"/>
<dbReference type="GeneID" id="5046745"/>
<dbReference type="KEGG" id="ptm:GSPATT00025908001"/>
<dbReference type="HOGENOM" id="CLU_394565_0_0_1"/>
<accession>A0EE47</accession>
<dbReference type="InParanoid" id="A0EE47"/>
<reference evidence="3 4" key="1">
    <citation type="journal article" date="2006" name="Nature">
        <title>Global trends of whole-genome duplications revealed by the ciliate Paramecium tetraurelia.</title>
        <authorList>
            <consortium name="Genoscope"/>
            <person name="Aury J.-M."/>
            <person name="Jaillon O."/>
            <person name="Duret L."/>
            <person name="Noel B."/>
            <person name="Jubin C."/>
            <person name="Porcel B.M."/>
            <person name="Segurens B."/>
            <person name="Daubin V."/>
            <person name="Anthouard V."/>
            <person name="Aiach N."/>
            <person name="Arnaiz O."/>
            <person name="Billaut A."/>
            <person name="Beisson J."/>
            <person name="Blanc I."/>
            <person name="Bouhouche K."/>
            <person name="Camara F."/>
            <person name="Duharcourt S."/>
            <person name="Guigo R."/>
            <person name="Gogendeau D."/>
            <person name="Katinka M."/>
            <person name="Keller A.-M."/>
            <person name="Kissmehl R."/>
            <person name="Klotz C."/>
            <person name="Koll F."/>
            <person name="Le Moue A."/>
            <person name="Lepere C."/>
            <person name="Malinsky S."/>
            <person name="Nowacki M."/>
            <person name="Nowak J.K."/>
            <person name="Plattner H."/>
            <person name="Poulain J."/>
            <person name="Ruiz F."/>
            <person name="Serrano V."/>
            <person name="Zagulski M."/>
            <person name="Dessen P."/>
            <person name="Betermier M."/>
            <person name="Weissenbach J."/>
            <person name="Scarpelli C."/>
            <person name="Schachter V."/>
            <person name="Sperling L."/>
            <person name="Meyer E."/>
            <person name="Cohen J."/>
            <person name="Wincker P."/>
        </authorList>
    </citation>
    <scope>NUCLEOTIDE SEQUENCE [LARGE SCALE GENOMIC DNA]</scope>
    <source>
        <strain evidence="3 4">Stock d4-2</strain>
    </source>
</reference>
<evidence type="ECO:0000256" key="1">
    <source>
        <dbReference type="SAM" id="Coils"/>
    </source>
</evidence>